<dbReference type="PANTHER" id="PTHR45629:SF7">
    <property type="entry name" value="DNA EXCISION REPAIR PROTEIN ERCC-6-RELATED"/>
    <property type="match status" value="1"/>
</dbReference>
<protein>
    <submittedName>
        <fullName evidence="3">N-formylmethionyl-tRNA deformylase</fullName>
    </submittedName>
</protein>
<dbReference type="PANTHER" id="PTHR45629">
    <property type="entry name" value="SNF2/RAD54 FAMILY MEMBER"/>
    <property type="match status" value="1"/>
</dbReference>
<name>A0A6I6MT56_9CAUL</name>
<dbReference type="GO" id="GO:0004386">
    <property type="term" value="F:helicase activity"/>
    <property type="evidence" value="ECO:0007669"/>
    <property type="project" value="UniProtKB-KW"/>
</dbReference>
<dbReference type="Pfam" id="PF00271">
    <property type="entry name" value="Helicase_C"/>
    <property type="match status" value="1"/>
</dbReference>
<accession>A0A6I6MT56</accession>
<dbReference type="Proteomes" id="UP000431269">
    <property type="component" value="Chromosome"/>
</dbReference>
<dbReference type="AlphaFoldDB" id="A0A6I6MT56"/>
<dbReference type="Gene3D" id="3.40.50.300">
    <property type="entry name" value="P-loop containing nucleotide triphosphate hydrolases"/>
    <property type="match status" value="1"/>
</dbReference>
<proteinExistence type="predicted"/>
<evidence type="ECO:0000313" key="4">
    <source>
        <dbReference type="Proteomes" id="UP000431269"/>
    </source>
</evidence>
<dbReference type="SMART" id="SM00490">
    <property type="entry name" value="HELICc"/>
    <property type="match status" value="1"/>
</dbReference>
<dbReference type="PROSITE" id="PS51194">
    <property type="entry name" value="HELICASE_CTER"/>
    <property type="match status" value="1"/>
</dbReference>
<evidence type="ECO:0000259" key="2">
    <source>
        <dbReference type="PROSITE" id="PS51194"/>
    </source>
</evidence>
<dbReference type="InterPro" id="IPR001650">
    <property type="entry name" value="Helicase_C-like"/>
</dbReference>
<dbReference type="InterPro" id="IPR027417">
    <property type="entry name" value="P-loop_NTPase"/>
</dbReference>
<sequence>MPATQANAYAGIVRSALAAKIDKPAPGMMLQVLHALRGVSLHPVDPEVEPCDLAAYAAESARLKWTIEQLDRIALKREKVLIFVESLAMQERLAAIVQQRFKLQQRPHRIHGGVPGAKRQELVKAFQKTRDVFDVMILSPKAGGVGLTLTAANHVIHLSRWWNPAVEDQSTDRAYRIGQEKAVHVYLPLAEHPDPDLGPMSFDLRLHDLIEKKRTLSQQMLVAPEGDTGDIAALFEAISGGGPKNTSTTNEAPTVTGQVSDAARPIVPTPSERLVQRMSFGRWRLSPNEPRPLDEILAPFSGRRVIHLHILDPYAIADARVRRAHAQFVRELVNRGAVVEKVTISFFLRGA</sequence>
<dbReference type="InterPro" id="IPR049730">
    <property type="entry name" value="SNF2/RAD54-like_C"/>
</dbReference>
<dbReference type="InterPro" id="IPR050496">
    <property type="entry name" value="SNF2_RAD54_helicase_repair"/>
</dbReference>
<evidence type="ECO:0000313" key="3">
    <source>
        <dbReference type="EMBL" id="QGZ96626.1"/>
    </source>
</evidence>
<dbReference type="RefSeq" id="WP_158767405.1">
    <property type="nucleotide sequence ID" value="NZ_CP047045.1"/>
</dbReference>
<feature type="domain" description="Helicase C-terminal" evidence="2">
    <location>
        <begin position="69"/>
        <end position="228"/>
    </location>
</feature>
<dbReference type="GO" id="GO:0016787">
    <property type="term" value="F:hydrolase activity"/>
    <property type="evidence" value="ECO:0007669"/>
    <property type="project" value="UniProtKB-KW"/>
</dbReference>
<dbReference type="KEGG" id="tsv:DSM104635_03486"/>
<keyword evidence="1" id="KW-0378">Hydrolase</keyword>
<gene>
    <name evidence="3" type="ORF">DSM104635_03486</name>
</gene>
<organism evidence="3 4">
    <name type="scientific">Terricaulis silvestris</name>
    <dbReference type="NCBI Taxonomy" id="2686094"/>
    <lineage>
        <taxon>Bacteria</taxon>
        <taxon>Pseudomonadati</taxon>
        <taxon>Pseudomonadota</taxon>
        <taxon>Alphaproteobacteria</taxon>
        <taxon>Caulobacterales</taxon>
        <taxon>Caulobacteraceae</taxon>
        <taxon>Terricaulis</taxon>
    </lineage>
</organism>
<keyword evidence="4" id="KW-1185">Reference proteome</keyword>
<dbReference type="EMBL" id="CP047045">
    <property type="protein sequence ID" value="QGZ96626.1"/>
    <property type="molecule type" value="Genomic_DNA"/>
</dbReference>
<dbReference type="CDD" id="cd18793">
    <property type="entry name" value="SF2_C_SNF"/>
    <property type="match status" value="1"/>
</dbReference>
<evidence type="ECO:0000256" key="1">
    <source>
        <dbReference type="ARBA" id="ARBA00022801"/>
    </source>
</evidence>
<dbReference type="SUPFAM" id="SSF52540">
    <property type="entry name" value="P-loop containing nucleoside triphosphate hydrolases"/>
    <property type="match status" value="1"/>
</dbReference>
<reference evidence="4" key="1">
    <citation type="submission" date="2019-12" db="EMBL/GenBank/DDBJ databases">
        <title>Complete genome of Terracaulis silvestris 0127_4.</title>
        <authorList>
            <person name="Vieira S."/>
            <person name="Riedel T."/>
            <person name="Sproer C."/>
            <person name="Pascual J."/>
            <person name="Boedeker C."/>
            <person name="Overmann J."/>
        </authorList>
    </citation>
    <scope>NUCLEOTIDE SEQUENCE [LARGE SCALE GENOMIC DNA]</scope>
    <source>
        <strain evidence="4">0127_4</strain>
    </source>
</reference>